<evidence type="ECO:0000256" key="2">
    <source>
        <dbReference type="ARBA" id="ARBA00023002"/>
    </source>
</evidence>
<evidence type="ECO:0000313" key="13">
    <source>
        <dbReference type="EMBL" id="MBB3904401.1"/>
    </source>
</evidence>
<evidence type="ECO:0000256" key="1">
    <source>
        <dbReference type="ARBA" id="ARBA00006484"/>
    </source>
</evidence>
<accession>A0A7W6F8R7</accession>
<dbReference type="PANTHER" id="PTHR43086:SF3">
    <property type="entry name" value="NADP-DEPENDENT 3-HYDROXY ACID DEHYDROGENASE YDFG"/>
    <property type="match status" value="1"/>
</dbReference>
<reference evidence="13 14" key="3">
    <citation type="submission" date="2020-08" db="EMBL/GenBank/DDBJ databases">
        <title>Genomic Encyclopedia of Type Strains, Phase IV (KMG-IV): sequencing the most valuable type-strain genomes for metagenomic binning, comparative biology and taxonomic classification.</title>
        <authorList>
            <person name="Goeker M."/>
        </authorList>
    </citation>
    <scope>NUCLEOTIDE SEQUENCE [LARGE SCALE GENOMIC DNA]</scope>
    <source>
        <strain evidence="13 14">DSM 24105</strain>
    </source>
</reference>
<dbReference type="GO" id="GO:0035527">
    <property type="term" value="F:3-hydroxypropionate dehydrogenase (NADP+) activity"/>
    <property type="evidence" value="ECO:0007669"/>
    <property type="project" value="UniProtKB-EC"/>
</dbReference>
<evidence type="ECO:0000256" key="5">
    <source>
        <dbReference type="ARBA" id="ARBA00044059"/>
    </source>
</evidence>
<reference evidence="12" key="1">
    <citation type="journal article" date="2014" name="Int. J. Syst. Evol. Microbiol.">
        <title>Complete genome of a new Firmicutes species belonging to the dominant human colonic microbiota ('Ruminococcus bicirculans') reveals two chromosomes and a selective capacity to utilize plant glucans.</title>
        <authorList>
            <consortium name="NISC Comparative Sequencing Program"/>
            <person name="Wegmann U."/>
            <person name="Louis P."/>
            <person name="Goesmann A."/>
            <person name="Henrissat B."/>
            <person name="Duncan S.H."/>
            <person name="Flint H.J."/>
        </authorList>
    </citation>
    <scope>NUCLEOTIDE SEQUENCE</scope>
    <source>
        <strain evidence="12">NBRC 107710</strain>
    </source>
</reference>
<dbReference type="AlphaFoldDB" id="A0A7W6F8R7"/>
<dbReference type="InterPro" id="IPR002347">
    <property type="entry name" value="SDR_fam"/>
</dbReference>
<evidence type="ECO:0000256" key="9">
    <source>
        <dbReference type="ARBA" id="ARBA00045650"/>
    </source>
</evidence>
<evidence type="ECO:0000256" key="6">
    <source>
        <dbReference type="ARBA" id="ARBA00044065"/>
    </source>
</evidence>
<dbReference type="PROSITE" id="PS00061">
    <property type="entry name" value="ADH_SHORT"/>
    <property type="match status" value="1"/>
</dbReference>
<dbReference type="CDD" id="cd05233">
    <property type="entry name" value="SDR_c"/>
    <property type="match status" value="1"/>
</dbReference>
<gene>
    <name evidence="12" type="ORF">GCM10007884_16560</name>
    <name evidence="13" type="ORF">GGR33_003920</name>
</gene>
<evidence type="ECO:0000256" key="11">
    <source>
        <dbReference type="RuleBase" id="RU000363"/>
    </source>
</evidence>
<dbReference type="InterPro" id="IPR036291">
    <property type="entry name" value="NAD(P)-bd_dom_sf"/>
</dbReference>
<sequence>MASKTTVLITGASSGIGAIYADRFAKRGHDLVLVARNAERLESLASRLRAEAGVAVDVIQADVTALADIARVEERLREDERIGILLNNAGAALPGSFVEQSPEQAASLIALNITAPTRFAAAVAPRFARSGSGAIVNIGSVVGLAPEFGMTVYGATKSYMLFLSQGLAQELGPKGVYVQAVLPAATRTEIWERSGRDVNSLQGVMETSELVDAALVGFDRREPVTIPPLPSAGQWDALEAARTAMIPNFAQSHAAERYRATA</sequence>
<reference evidence="12" key="4">
    <citation type="submission" date="2023-01" db="EMBL/GenBank/DDBJ databases">
        <title>Draft genome sequence of Methylobacterium brachythecii strain NBRC 107710.</title>
        <authorList>
            <person name="Sun Q."/>
            <person name="Mori K."/>
        </authorList>
    </citation>
    <scope>NUCLEOTIDE SEQUENCE</scope>
    <source>
        <strain evidence="12">NBRC 107710</strain>
    </source>
</reference>
<dbReference type="InterPro" id="IPR020904">
    <property type="entry name" value="Sc_DH/Rdtase_CS"/>
</dbReference>
<protein>
    <recommendedName>
        <fullName evidence="6">NADP-dependent 3-hydroxy acid dehydrogenase YdfG</fullName>
        <ecNumber evidence="4">1.1.1.298</ecNumber>
        <ecNumber evidence="5">1.1.1.381</ecNumber>
    </recommendedName>
    <alternativeName>
        <fullName evidence="8">L-allo-threonine dehydrogenase</fullName>
    </alternativeName>
    <alternativeName>
        <fullName evidence="7">Malonic semialdehyde reductase</fullName>
    </alternativeName>
</protein>
<evidence type="ECO:0000256" key="8">
    <source>
        <dbReference type="ARBA" id="ARBA00044349"/>
    </source>
</evidence>
<dbReference type="EMBL" id="JACIDN010000007">
    <property type="protein sequence ID" value="MBB3904401.1"/>
    <property type="molecule type" value="Genomic_DNA"/>
</dbReference>
<evidence type="ECO:0000256" key="7">
    <source>
        <dbReference type="ARBA" id="ARBA00044271"/>
    </source>
</evidence>
<dbReference type="EC" id="1.1.1.381" evidence="5"/>
<dbReference type="SUPFAM" id="SSF51735">
    <property type="entry name" value="NAD(P)-binding Rossmann-fold domains"/>
    <property type="match status" value="1"/>
</dbReference>
<dbReference type="PRINTS" id="PR00081">
    <property type="entry name" value="GDHRDH"/>
</dbReference>
<evidence type="ECO:0000313" key="12">
    <source>
        <dbReference type="EMBL" id="GLS43671.1"/>
    </source>
</evidence>
<dbReference type="PANTHER" id="PTHR43086">
    <property type="entry name" value="VERY-LONG-CHAIN 3-OXOOACYL-COA REDUCTASE"/>
    <property type="match status" value="1"/>
</dbReference>
<evidence type="ECO:0000313" key="14">
    <source>
        <dbReference type="Proteomes" id="UP000517759"/>
    </source>
</evidence>
<dbReference type="Proteomes" id="UP000517759">
    <property type="component" value="Unassembled WGS sequence"/>
</dbReference>
<dbReference type="EMBL" id="BSPG01000006">
    <property type="protein sequence ID" value="GLS43671.1"/>
    <property type="molecule type" value="Genomic_DNA"/>
</dbReference>
<dbReference type="Pfam" id="PF00106">
    <property type="entry name" value="adh_short"/>
    <property type="match status" value="1"/>
</dbReference>
<comment type="catalytic activity">
    <reaction evidence="3">
        <text>L-allo-threonine + NADP(+) = aminoacetone + CO2 + NADPH</text>
        <dbReference type="Rhea" id="RHEA:43524"/>
        <dbReference type="ChEBI" id="CHEBI:16526"/>
        <dbReference type="ChEBI" id="CHEBI:57783"/>
        <dbReference type="ChEBI" id="CHEBI:58320"/>
        <dbReference type="ChEBI" id="CHEBI:58349"/>
        <dbReference type="ChEBI" id="CHEBI:58585"/>
        <dbReference type="EC" id="1.1.1.381"/>
    </reaction>
</comment>
<keyword evidence="2" id="KW-0560">Oxidoreductase</keyword>
<evidence type="ECO:0000256" key="10">
    <source>
        <dbReference type="ARBA" id="ARBA00047274"/>
    </source>
</evidence>
<dbReference type="PIRSF" id="PIRSF000126">
    <property type="entry name" value="11-beta-HSD1"/>
    <property type="match status" value="1"/>
</dbReference>
<name>A0A7W6F8R7_9HYPH</name>
<reference evidence="15" key="2">
    <citation type="journal article" date="2019" name="Int. J. Syst. Evol. Microbiol.">
        <title>The Global Catalogue of Microorganisms (GCM) 10K type strain sequencing project: providing services to taxonomists for standard genome sequencing and annotation.</title>
        <authorList>
            <consortium name="The Broad Institute Genomics Platform"/>
            <consortium name="The Broad Institute Genome Sequencing Center for Infectious Disease"/>
            <person name="Wu L."/>
            <person name="Ma J."/>
        </authorList>
    </citation>
    <scope>NUCLEOTIDE SEQUENCE [LARGE SCALE GENOMIC DNA]</scope>
    <source>
        <strain evidence="15">NBRC 107710</strain>
    </source>
</reference>
<comment type="similarity">
    <text evidence="1 11">Belongs to the short-chain dehydrogenases/reductases (SDR) family.</text>
</comment>
<dbReference type="Proteomes" id="UP001156881">
    <property type="component" value="Unassembled WGS sequence"/>
</dbReference>
<dbReference type="Gene3D" id="3.40.50.720">
    <property type="entry name" value="NAD(P)-binding Rossmann-like Domain"/>
    <property type="match status" value="1"/>
</dbReference>
<evidence type="ECO:0000313" key="15">
    <source>
        <dbReference type="Proteomes" id="UP001156881"/>
    </source>
</evidence>
<dbReference type="EC" id="1.1.1.298" evidence="4"/>
<keyword evidence="15" id="KW-1185">Reference proteome</keyword>
<dbReference type="RefSeq" id="WP_183508195.1">
    <property type="nucleotide sequence ID" value="NZ_BSPG01000006.1"/>
</dbReference>
<organism evidence="13 14">
    <name type="scientific">Methylobacterium brachythecii</name>
    <dbReference type="NCBI Taxonomy" id="1176177"/>
    <lineage>
        <taxon>Bacteria</taxon>
        <taxon>Pseudomonadati</taxon>
        <taxon>Pseudomonadota</taxon>
        <taxon>Alphaproteobacteria</taxon>
        <taxon>Hyphomicrobiales</taxon>
        <taxon>Methylobacteriaceae</taxon>
        <taxon>Methylobacterium</taxon>
    </lineage>
</organism>
<comment type="function">
    <text evidence="9">NADP-dependent dehydrogenase with broad substrate specificity acting on 3-hydroxy acids. Catalyzes the NADP-dependent oxidation of L-allo-threonine to L-2-amino-3-keto-butyrate, which is spontaneously decarboxylated into aminoacetone. Also acts on D-threonine, L-serine, D-serine, D-3-hydroxyisobutyrate, L-3-hydroxyisobutyrate, D-glycerate and L-glycerate. Able to catalyze the reduction of the malonic semialdehyde to 3-hydroxypropionic acid. YdfG is apparently supplementing RutE, the presumed malonic semialdehyde reductase involved in pyrimidine degradation since both are able to detoxify malonic semialdehyde.</text>
</comment>
<evidence type="ECO:0000256" key="3">
    <source>
        <dbReference type="ARBA" id="ARBA00043812"/>
    </source>
</evidence>
<proteinExistence type="inferred from homology"/>
<evidence type="ECO:0000256" key="4">
    <source>
        <dbReference type="ARBA" id="ARBA00044050"/>
    </source>
</evidence>
<dbReference type="PRINTS" id="PR00080">
    <property type="entry name" value="SDRFAMILY"/>
</dbReference>
<comment type="caution">
    <text evidence="13">The sequence shown here is derived from an EMBL/GenBank/DDBJ whole genome shotgun (WGS) entry which is preliminary data.</text>
</comment>
<comment type="catalytic activity">
    <reaction evidence="10">
        <text>3-hydroxypropanoate + NADP(+) = 3-oxopropanoate + NADPH + H(+)</text>
        <dbReference type="Rhea" id="RHEA:26438"/>
        <dbReference type="ChEBI" id="CHEBI:15378"/>
        <dbReference type="ChEBI" id="CHEBI:16510"/>
        <dbReference type="ChEBI" id="CHEBI:33190"/>
        <dbReference type="ChEBI" id="CHEBI:57783"/>
        <dbReference type="ChEBI" id="CHEBI:58349"/>
        <dbReference type="EC" id="1.1.1.298"/>
    </reaction>
</comment>